<dbReference type="WBParaSite" id="PSAMB.scaffold519size48217.g6539.t1">
    <property type="protein sequence ID" value="PSAMB.scaffold519size48217.g6539.t1"/>
    <property type="gene ID" value="PSAMB.scaffold519size48217.g6539"/>
</dbReference>
<proteinExistence type="predicted"/>
<evidence type="ECO:0000313" key="2">
    <source>
        <dbReference type="Proteomes" id="UP000887566"/>
    </source>
</evidence>
<feature type="compositionally biased region" description="Polar residues" evidence="1">
    <location>
        <begin position="143"/>
        <end position="152"/>
    </location>
</feature>
<keyword evidence="2" id="KW-1185">Reference proteome</keyword>
<sequence length="152" mass="16241">MHAPPCSIVRFGNEKAARLFARAYPAAVESEPFAGRGQRCRRQPTGRMRRIPGVECLPVTRCAAKSAAGGRAAPVISVQEASTILFSPPPIPIVQWVVRRRVGGQRSARAAPDAGAHGAAKKSVMGEIDGRSWRALSPRETFRSSAPTQCPA</sequence>
<evidence type="ECO:0000256" key="1">
    <source>
        <dbReference type="SAM" id="MobiDB-lite"/>
    </source>
</evidence>
<protein>
    <submittedName>
        <fullName evidence="3">Uncharacterized protein</fullName>
    </submittedName>
</protein>
<name>A0A914WS58_9BILA</name>
<organism evidence="2 3">
    <name type="scientific">Plectus sambesii</name>
    <dbReference type="NCBI Taxonomy" id="2011161"/>
    <lineage>
        <taxon>Eukaryota</taxon>
        <taxon>Metazoa</taxon>
        <taxon>Ecdysozoa</taxon>
        <taxon>Nematoda</taxon>
        <taxon>Chromadorea</taxon>
        <taxon>Plectida</taxon>
        <taxon>Plectina</taxon>
        <taxon>Plectoidea</taxon>
        <taxon>Plectidae</taxon>
        <taxon>Plectus</taxon>
    </lineage>
</organism>
<feature type="region of interest" description="Disordered" evidence="1">
    <location>
        <begin position="104"/>
        <end position="152"/>
    </location>
</feature>
<dbReference type="AlphaFoldDB" id="A0A914WS58"/>
<dbReference type="Proteomes" id="UP000887566">
    <property type="component" value="Unplaced"/>
</dbReference>
<evidence type="ECO:0000313" key="3">
    <source>
        <dbReference type="WBParaSite" id="PSAMB.scaffold519size48217.g6539.t1"/>
    </source>
</evidence>
<feature type="compositionally biased region" description="Low complexity" evidence="1">
    <location>
        <begin position="104"/>
        <end position="118"/>
    </location>
</feature>
<reference evidence="3" key="1">
    <citation type="submission" date="2022-11" db="UniProtKB">
        <authorList>
            <consortium name="WormBaseParasite"/>
        </authorList>
    </citation>
    <scope>IDENTIFICATION</scope>
</reference>
<accession>A0A914WS58</accession>